<name>E9HXT0_DAPPU</name>
<accession>E9HXT0</accession>
<sequence length="316" mass="35082">MVPSQQTTSPFNTLDSSAPATSIRAYTDGSKSSSQETTTCAIFIPALNKEHVWTLTKGSSIFTAEVTAIYQALKLFYDMDDCPPEAIIYSDSSSAITAISSNSLSENEAITATREIIASLKSSGTRTRLTWIPSHTGIEGNERADRLAATECNTQDGEEVHNSLSPKEMVSIIRANWATNLLRNQKTCKKSCIQMRSRQGTIKWHQHPNRQVAICLHRLRSGHNRLNAFSHRIDPEADPSCRVGCAAIENARHILESCSRNEEFGLKIRQFFSDRNLELNASTMFGLNPAIDADTQFKIRNLTTQFLTQSALINII</sequence>
<dbReference type="KEGG" id="dpx:DAPPUDRAFT_335441"/>
<dbReference type="PANTHER" id="PTHR10642:SF31">
    <property type="entry name" value="RIBONUCLEASE H1"/>
    <property type="match status" value="1"/>
</dbReference>
<protein>
    <recommendedName>
        <fullName evidence="2">RNase H type-1 domain-containing protein</fullName>
    </recommendedName>
</protein>
<proteinExistence type="inferred from homology"/>
<dbReference type="eggNOG" id="ENOG502S73E">
    <property type="taxonomic scope" value="Eukaryota"/>
</dbReference>
<dbReference type="GO" id="GO:0043137">
    <property type="term" value="P:DNA replication, removal of RNA primer"/>
    <property type="evidence" value="ECO:0000318"/>
    <property type="project" value="GO_Central"/>
</dbReference>
<dbReference type="HOGENOM" id="CLU_788138_0_0_1"/>
<gene>
    <name evidence="3" type="ORF">DAPPUDRAFT_335441</name>
</gene>
<dbReference type="InterPro" id="IPR002156">
    <property type="entry name" value="RNaseH_domain"/>
</dbReference>
<dbReference type="InterPro" id="IPR012337">
    <property type="entry name" value="RNaseH-like_sf"/>
</dbReference>
<dbReference type="OMA" id="CKNFINE"/>
<evidence type="ECO:0000256" key="1">
    <source>
        <dbReference type="ARBA" id="ARBA00005300"/>
    </source>
</evidence>
<keyword evidence="4" id="KW-1185">Reference proteome</keyword>
<evidence type="ECO:0000259" key="2">
    <source>
        <dbReference type="PROSITE" id="PS50879"/>
    </source>
</evidence>
<reference evidence="3 4" key="1">
    <citation type="journal article" date="2011" name="Science">
        <title>The ecoresponsive genome of Daphnia pulex.</title>
        <authorList>
            <person name="Colbourne J.K."/>
            <person name="Pfrender M.E."/>
            <person name="Gilbert D."/>
            <person name="Thomas W.K."/>
            <person name="Tucker A."/>
            <person name="Oakley T.H."/>
            <person name="Tokishita S."/>
            <person name="Aerts A."/>
            <person name="Arnold G.J."/>
            <person name="Basu M.K."/>
            <person name="Bauer D.J."/>
            <person name="Caceres C.E."/>
            <person name="Carmel L."/>
            <person name="Casola C."/>
            <person name="Choi J.H."/>
            <person name="Detter J.C."/>
            <person name="Dong Q."/>
            <person name="Dusheyko S."/>
            <person name="Eads B.D."/>
            <person name="Frohlich T."/>
            <person name="Geiler-Samerotte K.A."/>
            <person name="Gerlach D."/>
            <person name="Hatcher P."/>
            <person name="Jogdeo S."/>
            <person name="Krijgsveld J."/>
            <person name="Kriventseva E.V."/>
            <person name="Kultz D."/>
            <person name="Laforsch C."/>
            <person name="Lindquist E."/>
            <person name="Lopez J."/>
            <person name="Manak J.R."/>
            <person name="Muller J."/>
            <person name="Pangilinan J."/>
            <person name="Patwardhan R.P."/>
            <person name="Pitluck S."/>
            <person name="Pritham E.J."/>
            <person name="Rechtsteiner A."/>
            <person name="Rho M."/>
            <person name="Rogozin I.B."/>
            <person name="Sakarya O."/>
            <person name="Salamov A."/>
            <person name="Schaack S."/>
            <person name="Shapiro H."/>
            <person name="Shiga Y."/>
            <person name="Skalitzky C."/>
            <person name="Smith Z."/>
            <person name="Souvorov A."/>
            <person name="Sung W."/>
            <person name="Tang Z."/>
            <person name="Tsuchiya D."/>
            <person name="Tu H."/>
            <person name="Vos H."/>
            <person name="Wang M."/>
            <person name="Wolf Y.I."/>
            <person name="Yamagata H."/>
            <person name="Yamada T."/>
            <person name="Ye Y."/>
            <person name="Shaw J.R."/>
            <person name="Andrews J."/>
            <person name="Crease T.J."/>
            <person name="Tang H."/>
            <person name="Lucas S.M."/>
            <person name="Robertson H.M."/>
            <person name="Bork P."/>
            <person name="Koonin E.V."/>
            <person name="Zdobnov E.M."/>
            <person name="Grigoriev I.V."/>
            <person name="Lynch M."/>
            <person name="Boore J.L."/>
        </authorList>
    </citation>
    <scope>NUCLEOTIDE SEQUENCE [LARGE SCALE GENOMIC DNA]</scope>
</reference>
<comment type="similarity">
    <text evidence="1">Belongs to the RNase H family.</text>
</comment>
<organism evidence="3 4">
    <name type="scientific">Daphnia pulex</name>
    <name type="common">Water flea</name>
    <dbReference type="NCBI Taxonomy" id="6669"/>
    <lineage>
        <taxon>Eukaryota</taxon>
        <taxon>Metazoa</taxon>
        <taxon>Ecdysozoa</taxon>
        <taxon>Arthropoda</taxon>
        <taxon>Crustacea</taxon>
        <taxon>Branchiopoda</taxon>
        <taxon>Diplostraca</taxon>
        <taxon>Cladocera</taxon>
        <taxon>Anomopoda</taxon>
        <taxon>Daphniidae</taxon>
        <taxon>Daphnia</taxon>
    </lineage>
</organism>
<dbReference type="InParanoid" id="E9HXT0"/>
<dbReference type="Pfam" id="PF00075">
    <property type="entry name" value="RNase_H"/>
    <property type="match status" value="1"/>
</dbReference>
<dbReference type="SUPFAM" id="SSF53098">
    <property type="entry name" value="Ribonuclease H-like"/>
    <property type="match status" value="1"/>
</dbReference>
<feature type="domain" description="RNase H type-1" evidence="2">
    <location>
        <begin position="19"/>
        <end position="153"/>
    </location>
</feature>
<dbReference type="GO" id="GO:0003676">
    <property type="term" value="F:nucleic acid binding"/>
    <property type="evidence" value="ECO:0007669"/>
    <property type="project" value="InterPro"/>
</dbReference>
<dbReference type="PANTHER" id="PTHR10642">
    <property type="entry name" value="RIBONUCLEASE H1"/>
    <property type="match status" value="1"/>
</dbReference>
<dbReference type="AlphaFoldDB" id="E9HXT0"/>
<dbReference type="InterPro" id="IPR036397">
    <property type="entry name" value="RNaseH_sf"/>
</dbReference>
<dbReference type="OrthoDB" id="6355990at2759"/>
<dbReference type="PROSITE" id="PS50879">
    <property type="entry name" value="RNASE_H_1"/>
    <property type="match status" value="1"/>
</dbReference>
<dbReference type="PhylomeDB" id="E9HXT0"/>
<dbReference type="InterPro" id="IPR050092">
    <property type="entry name" value="RNase_H"/>
</dbReference>
<dbReference type="FunFam" id="3.30.420.10:FF:000189">
    <property type="entry name" value="Uncharacterized protein"/>
    <property type="match status" value="1"/>
</dbReference>
<dbReference type="GO" id="GO:0004523">
    <property type="term" value="F:RNA-DNA hybrid ribonuclease activity"/>
    <property type="evidence" value="ECO:0000318"/>
    <property type="project" value="GO_Central"/>
</dbReference>
<dbReference type="CDD" id="cd09276">
    <property type="entry name" value="Rnase_HI_RT_non_LTR"/>
    <property type="match status" value="1"/>
</dbReference>
<dbReference type="Proteomes" id="UP000000305">
    <property type="component" value="Unassembled WGS sequence"/>
</dbReference>
<evidence type="ECO:0000313" key="4">
    <source>
        <dbReference type="Proteomes" id="UP000000305"/>
    </source>
</evidence>
<dbReference type="Gene3D" id="3.30.420.10">
    <property type="entry name" value="Ribonuclease H-like superfamily/Ribonuclease H"/>
    <property type="match status" value="1"/>
</dbReference>
<evidence type="ECO:0000313" key="3">
    <source>
        <dbReference type="EMBL" id="EFX63450.1"/>
    </source>
</evidence>
<dbReference type="EMBL" id="GL733070">
    <property type="protein sequence ID" value="EFX63450.1"/>
    <property type="molecule type" value="Genomic_DNA"/>
</dbReference>